<dbReference type="Gene3D" id="3.30.60.90">
    <property type="match status" value="1"/>
</dbReference>
<name>A0AA35S6M9_GEOBA</name>
<gene>
    <name evidence="12" type="ORF">GBAR_LOCUS13536</name>
</gene>
<dbReference type="PROSITE" id="PS51416">
    <property type="entry name" value="MIB_HERC2"/>
    <property type="match status" value="2"/>
</dbReference>
<dbReference type="PANTHER" id="PTHR24202:SF4">
    <property type="entry name" value="E3 UBIQUITIN-PROTEIN LIGASE MIB2-RELATED"/>
    <property type="match status" value="1"/>
</dbReference>
<evidence type="ECO:0000256" key="9">
    <source>
        <dbReference type="PROSITE-ProRule" id="PRU00228"/>
    </source>
</evidence>
<dbReference type="Pfam" id="PF00569">
    <property type="entry name" value="ZZ"/>
    <property type="match status" value="1"/>
</dbReference>
<dbReference type="SUPFAM" id="SSF159034">
    <property type="entry name" value="Mib/herc2 domain-like"/>
    <property type="match status" value="2"/>
</dbReference>
<comment type="subcellular location">
    <subcellularLocation>
        <location evidence="1">Cytoplasm</location>
    </subcellularLocation>
</comment>
<dbReference type="SMART" id="SM00291">
    <property type="entry name" value="ZnF_ZZ"/>
    <property type="match status" value="1"/>
</dbReference>
<dbReference type="FunFam" id="2.30.30.40:FF:000078">
    <property type="entry name" value="Putative e3 ubiquitin-protein ligase mib2"/>
    <property type="match status" value="1"/>
</dbReference>
<evidence type="ECO:0000256" key="3">
    <source>
        <dbReference type="ARBA" id="ARBA00022490"/>
    </source>
</evidence>
<dbReference type="PANTHER" id="PTHR24202">
    <property type="entry name" value="E3 UBIQUITIN-PROTEIN LIGASE MIB2"/>
    <property type="match status" value="1"/>
</dbReference>
<organism evidence="12 13">
    <name type="scientific">Geodia barretti</name>
    <name type="common">Barrett's horny sponge</name>
    <dbReference type="NCBI Taxonomy" id="519541"/>
    <lineage>
        <taxon>Eukaryota</taxon>
        <taxon>Metazoa</taxon>
        <taxon>Porifera</taxon>
        <taxon>Demospongiae</taxon>
        <taxon>Heteroscleromorpha</taxon>
        <taxon>Tetractinellida</taxon>
        <taxon>Astrophorina</taxon>
        <taxon>Geodiidae</taxon>
        <taxon>Geodia</taxon>
    </lineage>
</organism>
<dbReference type="GO" id="GO:0008270">
    <property type="term" value="F:zinc ion binding"/>
    <property type="evidence" value="ECO:0007669"/>
    <property type="project" value="UniProtKB-KW"/>
</dbReference>
<keyword evidence="13" id="KW-1185">Reference proteome</keyword>
<dbReference type="GO" id="GO:0005737">
    <property type="term" value="C:cytoplasm"/>
    <property type="evidence" value="ECO:0007669"/>
    <property type="project" value="UniProtKB-SubCell"/>
</dbReference>
<dbReference type="GO" id="GO:0004842">
    <property type="term" value="F:ubiquitin-protein transferase activity"/>
    <property type="evidence" value="ECO:0007669"/>
    <property type="project" value="InterPro"/>
</dbReference>
<keyword evidence="6 9" id="KW-0863">Zinc-finger</keyword>
<dbReference type="InterPro" id="IPR043145">
    <property type="entry name" value="Znf_ZZ_sf"/>
</dbReference>
<keyword evidence="8" id="KW-0862">Zinc</keyword>
<sequence length="317" mass="35293">MEAALGQRVVRGPDWEWGDQDGGEGFVGTVAGLEEGGGGVIVQWDMGQRCRYRCGRDNKFDLRVLDDGPSGRSYSKHRCHVCRKKRVYGVMWRCLHCPEYYLCSVCYLANHHCSLHRFTCLLDRDGMQFRVLARADSRRIPVSGLFYGAEVVRGTDWRWNDQDGGVGRTGKVVEVLDWSNEGGSGYERSVVLVTWENGNKKKYRAGHRGKVDVRCIAPGSGGFYYPEHLPVLCQAVKPPSSGDIVTGDRIKCEVNLAELDDPEMAEKIGLMLDHVGTVNVLLENGELLVRYPGNSLVQVNPAAAKKLEGGIHHHSVY</sequence>
<evidence type="ECO:0000256" key="2">
    <source>
        <dbReference type="ARBA" id="ARBA00004906"/>
    </source>
</evidence>
<accession>A0AA35S6M9</accession>
<dbReference type="InterPro" id="IPR000433">
    <property type="entry name" value="Znf_ZZ"/>
</dbReference>
<dbReference type="SUPFAM" id="SSF57850">
    <property type="entry name" value="RING/U-box"/>
    <property type="match status" value="1"/>
</dbReference>
<dbReference type="Gene3D" id="2.30.30.40">
    <property type="entry name" value="SH3 Domains"/>
    <property type="match status" value="2"/>
</dbReference>
<dbReference type="Pfam" id="PF06701">
    <property type="entry name" value="MIB_HERC2"/>
    <property type="match status" value="2"/>
</dbReference>
<keyword evidence="7" id="KW-0833">Ubl conjugation pathway</keyword>
<feature type="domain" description="MIB/HERC2" evidence="11">
    <location>
        <begin position="1"/>
        <end position="68"/>
    </location>
</feature>
<evidence type="ECO:0000256" key="5">
    <source>
        <dbReference type="ARBA" id="ARBA00022737"/>
    </source>
</evidence>
<evidence type="ECO:0000256" key="7">
    <source>
        <dbReference type="ARBA" id="ARBA00022786"/>
    </source>
</evidence>
<dbReference type="InterPro" id="IPR037252">
    <property type="entry name" value="Mib_Herc2_sf"/>
</dbReference>
<dbReference type="AlphaFoldDB" id="A0AA35S6M9"/>
<evidence type="ECO:0000256" key="1">
    <source>
        <dbReference type="ARBA" id="ARBA00004496"/>
    </source>
</evidence>
<evidence type="ECO:0000313" key="13">
    <source>
        <dbReference type="Proteomes" id="UP001174909"/>
    </source>
</evidence>
<evidence type="ECO:0000313" key="12">
    <source>
        <dbReference type="EMBL" id="CAI8023116.1"/>
    </source>
</evidence>
<protein>
    <submittedName>
        <fullName evidence="12">E3 ubiquitin-protein ligase MIB1</fullName>
    </submittedName>
</protein>
<dbReference type="GO" id="GO:0016567">
    <property type="term" value="P:protein ubiquitination"/>
    <property type="evidence" value="ECO:0007669"/>
    <property type="project" value="InterPro"/>
</dbReference>
<evidence type="ECO:0000256" key="8">
    <source>
        <dbReference type="ARBA" id="ARBA00022833"/>
    </source>
</evidence>
<evidence type="ECO:0000259" key="10">
    <source>
        <dbReference type="PROSITE" id="PS50135"/>
    </source>
</evidence>
<keyword evidence="4" id="KW-0479">Metal-binding</keyword>
<comment type="caution">
    <text evidence="12">The sequence shown here is derived from an EMBL/GenBank/DDBJ whole genome shotgun (WGS) entry which is preliminary data.</text>
</comment>
<feature type="domain" description="MIB/HERC2" evidence="11">
    <location>
        <begin position="137"/>
        <end position="219"/>
    </location>
</feature>
<keyword evidence="3" id="KW-0963">Cytoplasm</keyword>
<dbReference type="EMBL" id="CASHTH010001994">
    <property type="protein sequence ID" value="CAI8023116.1"/>
    <property type="molecule type" value="Genomic_DNA"/>
</dbReference>
<dbReference type="Proteomes" id="UP001174909">
    <property type="component" value="Unassembled WGS sequence"/>
</dbReference>
<evidence type="ECO:0000256" key="6">
    <source>
        <dbReference type="ARBA" id="ARBA00022771"/>
    </source>
</evidence>
<evidence type="ECO:0000256" key="4">
    <source>
        <dbReference type="ARBA" id="ARBA00022723"/>
    </source>
</evidence>
<comment type="pathway">
    <text evidence="2">Protein modification; protein ubiquitination.</text>
</comment>
<dbReference type="InterPro" id="IPR010606">
    <property type="entry name" value="Mib_Herc2"/>
</dbReference>
<keyword evidence="5" id="KW-0677">Repeat</keyword>
<evidence type="ECO:0000259" key="11">
    <source>
        <dbReference type="PROSITE" id="PS51416"/>
    </source>
</evidence>
<reference evidence="12" key="1">
    <citation type="submission" date="2023-03" db="EMBL/GenBank/DDBJ databases">
        <authorList>
            <person name="Steffen K."/>
            <person name="Cardenas P."/>
        </authorList>
    </citation>
    <scope>NUCLEOTIDE SEQUENCE</scope>
</reference>
<dbReference type="PROSITE" id="PS50135">
    <property type="entry name" value="ZF_ZZ_2"/>
    <property type="match status" value="1"/>
</dbReference>
<proteinExistence type="predicted"/>
<feature type="domain" description="ZZ-type" evidence="10">
    <location>
        <begin position="74"/>
        <end position="126"/>
    </location>
</feature>